<protein>
    <submittedName>
        <fullName evidence="2">Uncharacterized protein</fullName>
    </submittedName>
</protein>
<accession>A0A9N7YT36</accession>
<gene>
    <name evidence="2" type="ORF">PLEPLA_LOCUS31157</name>
</gene>
<name>A0A9N7YT36_PLEPL</name>
<reference evidence="2" key="1">
    <citation type="submission" date="2020-03" db="EMBL/GenBank/DDBJ databases">
        <authorList>
            <person name="Weist P."/>
        </authorList>
    </citation>
    <scope>NUCLEOTIDE SEQUENCE</scope>
</reference>
<feature type="compositionally biased region" description="Basic and acidic residues" evidence="1">
    <location>
        <begin position="103"/>
        <end position="118"/>
    </location>
</feature>
<dbReference type="EMBL" id="CADEAL010003101">
    <property type="protein sequence ID" value="CAB1443441.1"/>
    <property type="molecule type" value="Genomic_DNA"/>
</dbReference>
<feature type="region of interest" description="Disordered" evidence="1">
    <location>
        <begin position="96"/>
        <end position="180"/>
    </location>
</feature>
<comment type="caution">
    <text evidence="2">The sequence shown here is derived from an EMBL/GenBank/DDBJ whole genome shotgun (WGS) entry which is preliminary data.</text>
</comment>
<dbReference type="AlphaFoldDB" id="A0A9N7YT36"/>
<evidence type="ECO:0000256" key="1">
    <source>
        <dbReference type="SAM" id="MobiDB-lite"/>
    </source>
</evidence>
<evidence type="ECO:0000313" key="3">
    <source>
        <dbReference type="Proteomes" id="UP001153269"/>
    </source>
</evidence>
<sequence length="301" mass="32127">MRLLGRRRAEQGTVAPSSQSPTLALTLIKRDVAVPSSPHSPPVPAVFGTGLVGPPAPNLDKMEGKGCLCLDCCTFFSLDLTQITLSLHHDEKRPGDFKGVAQSERKKQEADVVSEKATRLPGPRTRQGRFTAVRTQTSHTDVKATGPEQSEEALYTVPPLQPPPLSEQPDSQAECGRWSGLSGRAKGDLATSLCRTGLVGNNSDQVPEMCHSSTDRPGEQRASPSPSLVPSPMAADATWRPQSLQPASRRRRAPAGSPKPMSVSCTEKALSAGGQAARRPLLSPLSRRPSVTARLHVLCVD</sequence>
<keyword evidence="3" id="KW-1185">Reference proteome</keyword>
<feature type="region of interest" description="Disordered" evidence="1">
    <location>
        <begin position="199"/>
        <end position="276"/>
    </location>
</feature>
<evidence type="ECO:0000313" key="2">
    <source>
        <dbReference type="EMBL" id="CAB1443441.1"/>
    </source>
</evidence>
<dbReference type="Proteomes" id="UP001153269">
    <property type="component" value="Unassembled WGS sequence"/>
</dbReference>
<proteinExistence type="predicted"/>
<organism evidence="2 3">
    <name type="scientific">Pleuronectes platessa</name>
    <name type="common">European plaice</name>
    <dbReference type="NCBI Taxonomy" id="8262"/>
    <lineage>
        <taxon>Eukaryota</taxon>
        <taxon>Metazoa</taxon>
        <taxon>Chordata</taxon>
        <taxon>Craniata</taxon>
        <taxon>Vertebrata</taxon>
        <taxon>Euteleostomi</taxon>
        <taxon>Actinopterygii</taxon>
        <taxon>Neopterygii</taxon>
        <taxon>Teleostei</taxon>
        <taxon>Neoteleostei</taxon>
        <taxon>Acanthomorphata</taxon>
        <taxon>Carangaria</taxon>
        <taxon>Pleuronectiformes</taxon>
        <taxon>Pleuronectoidei</taxon>
        <taxon>Pleuronectidae</taxon>
        <taxon>Pleuronectes</taxon>
    </lineage>
</organism>